<dbReference type="EMBL" id="AWVH01000044">
    <property type="protein sequence ID" value="ERJ91688.1"/>
    <property type="molecule type" value="Genomic_DNA"/>
</dbReference>
<evidence type="ECO:0000256" key="3">
    <source>
        <dbReference type="ARBA" id="ARBA00022692"/>
    </source>
</evidence>
<reference evidence="12 13" key="1">
    <citation type="submission" date="2013-08" db="EMBL/GenBank/DDBJ databases">
        <authorList>
            <person name="Weinstock G."/>
            <person name="Sodergren E."/>
            <person name="Wylie T."/>
            <person name="Fulton L."/>
            <person name="Fulton R."/>
            <person name="Fronick C."/>
            <person name="O'Laughlin M."/>
            <person name="Godfrey J."/>
            <person name="Miner T."/>
            <person name="Herter B."/>
            <person name="Appelbaum E."/>
            <person name="Cordes M."/>
            <person name="Lek S."/>
            <person name="Wollam A."/>
            <person name="Pepin K.H."/>
            <person name="Palsikar V.B."/>
            <person name="Mitreva M."/>
            <person name="Wilson R.K."/>
        </authorList>
    </citation>
    <scope>NUCLEOTIDE SEQUENCE [LARGE SCALE GENOMIC DNA]</scope>
    <source>
        <strain evidence="12 13">ATCC 700332</strain>
    </source>
</reference>
<sequence>MLCVASFAAVHAALHFIVSLQRFSAAFYLIPYAIIGYDVLLRAVKNIFHGEIFDENFLMSCATIGALILGEYTEACAVMLFYQTGEMLQDYAVTRSKKSISALMDIRPDYANIKKDGSLLKVTPDTVTVGSTIIVKPGEKVPLDGVVADGSSELNTAALTGEALPRFVQTGDTVLSGCVNLSGVLTLTVTKPFGESTVSKILCMVEHAAEKKAKTEAFVTRFAHIYTPLVVFCAIALAVIPPLVFAAAWQTWIERALIFLVISCPCALVISVPLGFFAGIGCASKNGILIKGGNYLEALSHLKTAVFDKTGTLTRGVFSVTAVHADKINEERLLELTAIAERYSNHPISVSIKDEYKKRTGSNVGGPLFEKRVQNVSEIAGLGIRATVDGLPLCAGNSRFMDSENIKWRECSQFGTIIHVAVAGEYAGHIVISDEPKEQAAEAIEQLKKLGVKHTVMLTGDGKKAGEHIAERLHIDEVYTNLLPGGKVEIVEKLLENQHNTAPHFGSTKKEAAGTLSFAGDGINDAPVLAIADIGIAMGALGSDAAIEAADVVLMDDNPAKMPLSVRIARRTVRIIKQNIAFALGIKICVLVLGALGFANMWAAVFADTGVALLAVVNSMRALKIRQSAV</sequence>
<dbReference type="SFLD" id="SFLDG00002">
    <property type="entry name" value="C1.7:_P-type_atpase_like"/>
    <property type="match status" value="1"/>
</dbReference>
<dbReference type="InterPro" id="IPR036412">
    <property type="entry name" value="HAD-like_sf"/>
</dbReference>
<dbReference type="Pfam" id="PF00122">
    <property type="entry name" value="E1-E2_ATPase"/>
    <property type="match status" value="1"/>
</dbReference>
<dbReference type="InterPro" id="IPR023299">
    <property type="entry name" value="ATPase_P-typ_cyto_dom_N"/>
</dbReference>
<dbReference type="InterPro" id="IPR008250">
    <property type="entry name" value="ATPase_P-typ_transduc_dom_A_sf"/>
</dbReference>
<protein>
    <recommendedName>
        <fullName evidence="8">P-type Zn(2+) transporter</fullName>
        <ecNumber evidence="8">7.2.2.12</ecNumber>
    </recommendedName>
</protein>
<dbReference type="SUPFAM" id="SSF81653">
    <property type="entry name" value="Calcium ATPase, transduction domain A"/>
    <property type="match status" value="1"/>
</dbReference>
<evidence type="ECO:0000256" key="2">
    <source>
        <dbReference type="ARBA" id="ARBA00006024"/>
    </source>
</evidence>
<dbReference type="PROSITE" id="PS00154">
    <property type="entry name" value="ATPASE_E1_E2"/>
    <property type="match status" value="1"/>
</dbReference>
<dbReference type="InterPro" id="IPR059000">
    <property type="entry name" value="ATPase_P-type_domA"/>
</dbReference>
<evidence type="ECO:0000256" key="6">
    <source>
        <dbReference type="ARBA" id="ARBA00022989"/>
    </source>
</evidence>
<keyword evidence="5" id="KW-1278">Translocase</keyword>
<dbReference type="EC" id="7.2.2.12" evidence="8"/>
<comment type="caution">
    <text evidence="12">The sequence shown here is derived from an EMBL/GenBank/DDBJ whole genome shotgun (WGS) entry which is preliminary data.</text>
</comment>
<evidence type="ECO:0000256" key="7">
    <source>
        <dbReference type="ARBA" id="ARBA00023136"/>
    </source>
</evidence>
<evidence type="ECO:0000256" key="10">
    <source>
        <dbReference type="RuleBase" id="RU362081"/>
    </source>
</evidence>
<feature type="transmembrane region" description="Helical" evidence="10">
    <location>
        <begin position="580"/>
        <end position="599"/>
    </location>
</feature>
<dbReference type="InterPro" id="IPR001757">
    <property type="entry name" value="P_typ_ATPase"/>
</dbReference>
<dbReference type="InterPro" id="IPR018303">
    <property type="entry name" value="ATPase_P-typ_P_site"/>
</dbReference>
<dbReference type="InterPro" id="IPR051014">
    <property type="entry name" value="Cation_Transport_ATPase_IB"/>
</dbReference>
<dbReference type="Gene3D" id="3.40.1110.10">
    <property type="entry name" value="Calcium-transporting ATPase, cytoplasmic domain N"/>
    <property type="match status" value="1"/>
</dbReference>
<organism evidence="12 13">
    <name type="scientific">Treponema lecithinolyticum ATCC 700332</name>
    <dbReference type="NCBI Taxonomy" id="1321815"/>
    <lineage>
        <taxon>Bacteria</taxon>
        <taxon>Pseudomonadati</taxon>
        <taxon>Spirochaetota</taxon>
        <taxon>Spirochaetia</taxon>
        <taxon>Spirochaetales</taxon>
        <taxon>Treponemataceae</taxon>
        <taxon>Treponema</taxon>
    </lineage>
</organism>
<keyword evidence="7 10" id="KW-0472">Membrane</keyword>
<dbReference type="Gene3D" id="3.40.50.1000">
    <property type="entry name" value="HAD superfamily/HAD-like"/>
    <property type="match status" value="1"/>
</dbReference>
<feature type="transmembrane region" description="Helical" evidence="10">
    <location>
        <begin position="229"/>
        <end position="250"/>
    </location>
</feature>
<dbReference type="Proteomes" id="UP000016649">
    <property type="component" value="Unassembled WGS sequence"/>
</dbReference>
<evidence type="ECO:0000256" key="8">
    <source>
        <dbReference type="ARBA" id="ARBA00039097"/>
    </source>
</evidence>
<comment type="similarity">
    <text evidence="2 10">Belongs to the cation transport ATPase (P-type) (TC 3.A.3) family. Type IB subfamily.</text>
</comment>
<keyword evidence="6 10" id="KW-1133">Transmembrane helix</keyword>
<evidence type="ECO:0000259" key="11">
    <source>
        <dbReference type="Pfam" id="PF00122"/>
    </source>
</evidence>
<evidence type="ECO:0000256" key="4">
    <source>
        <dbReference type="ARBA" id="ARBA00022723"/>
    </source>
</evidence>
<evidence type="ECO:0000256" key="1">
    <source>
        <dbReference type="ARBA" id="ARBA00004370"/>
    </source>
</evidence>
<dbReference type="Gene3D" id="2.70.150.10">
    <property type="entry name" value="Calcium-transporting ATPase, cytoplasmic transduction domain A"/>
    <property type="match status" value="1"/>
</dbReference>
<dbReference type="PRINTS" id="PR00119">
    <property type="entry name" value="CATATPASE"/>
</dbReference>
<dbReference type="PANTHER" id="PTHR48085">
    <property type="entry name" value="CADMIUM/ZINC-TRANSPORTING ATPASE HMA2-RELATED"/>
    <property type="match status" value="1"/>
</dbReference>
<feature type="domain" description="P-type ATPase A" evidence="11">
    <location>
        <begin position="107"/>
        <end position="205"/>
    </location>
</feature>
<evidence type="ECO:0000256" key="9">
    <source>
        <dbReference type="ARBA" id="ARBA00047308"/>
    </source>
</evidence>
<dbReference type="InterPro" id="IPR023298">
    <property type="entry name" value="ATPase_P-typ_TM_dom_sf"/>
</dbReference>
<evidence type="ECO:0000313" key="13">
    <source>
        <dbReference type="Proteomes" id="UP000016649"/>
    </source>
</evidence>
<dbReference type="InterPro" id="IPR023214">
    <property type="entry name" value="HAD_sf"/>
</dbReference>
<keyword evidence="13" id="KW-1185">Reference proteome</keyword>
<evidence type="ECO:0000256" key="5">
    <source>
        <dbReference type="ARBA" id="ARBA00022967"/>
    </source>
</evidence>
<comment type="catalytic activity">
    <reaction evidence="9">
        <text>Zn(2+)(in) + ATP + H2O = Zn(2+)(out) + ADP + phosphate + H(+)</text>
        <dbReference type="Rhea" id="RHEA:20621"/>
        <dbReference type="ChEBI" id="CHEBI:15377"/>
        <dbReference type="ChEBI" id="CHEBI:15378"/>
        <dbReference type="ChEBI" id="CHEBI:29105"/>
        <dbReference type="ChEBI" id="CHEBI:30616"/>
        <dbReference type="ChEBI" id="CHEBI:43474"/>
        <dbReference type="ChEBI" id="CHEBI:456216"/>
        <dbReference type="EC" id="7.2.2.12"/>
    </reaction>
</comment>
<dbReference type="Pfam" id="PF00702">
    <property type="entry name" value="Hydrolase"/>
    <property type="match status" value="1"/>
</dbReference>
<dbReference type="NCBIfam" id="TIGR01525">
    <property type="entry name" value="ATPase-IB_hvy"/>
    <property type="match status" value="1"/>
</dbReference>
<dbReference type="NCBIfam" id="TIGR01494">
    <property type="entry name" value="ATPase_P-type"/>
    <property type="match status" value="2"/>
</dbReference>
<keyword evidence="10" id="KW-0547">Nucleotide-binding</keyword>
<accession>A0ABN0NWK6</accession>
<dbReference type="InterPro" id="IPR044492">
    <property type="entry name" value="P_typ_ATPase_HD_dom"/>
</dbReference>
<dbReference type="SFLD" id="SFLDF00027">
    <property type="entry name" value="p-type_atpase"/>
    <property type="match status" value="1"/>
</dbReference>
<dbReference type="SUPFAM" id="SSF56784">
    <property type="entry name" value="HAD-like"/>
    <property type="match status" value="1"/>
</dbReference>
<keyword evidence="10" id="KW-1003">Cell membrane</keyword>
<keyword evidence="4 10" id="KW-0479">Metal-binding</keyword>
<keyword evidence="10" id="KW-0067">ATP-binding</keyword>
<name>A0ABN0NWK6_TRELE</name>
<proteinExistence type="inferred from homology"/>
<feature type="transmembrane region" description="Helical" evidence="10">
    <location>
        <begin position="256"/>
        <end position="281"/>
    </location>
</feature>
<evidence type="ECO:0000313" key="12">
    <source>
        <dbReference type="EMBL" id="ERJ91688.1"/>
    </source>
</evidence>
<feature type="transmembrane region" description="Helical" evidence="10">
    <location>
        <begin position="22"/>
        <end position="41"/>
    </location>
</feature>
<dbReference type="SUPFAM" id="SSF81665">
    <property type="entry name" value="Calcium ATPase, transmembrane domain M"/>
    <property type="match status" value="1"/>
</dbReference>
<keyword evidence="3 10" id="KW-0812">Transmembrane</keyword>
<dbReference type="SFLD" id="SFLDS00003">
    <property type="entry name" value="Haloacid_Dehalogenase"/>
    <property type="match status" value="1"/>
</dbReference>
<dbReference type="PANTHER" id="PTHR48085:SF5">
    <property type="entry name" value="CADMIUM_ZINC-TRANSPORTING ATPASE HMA4-RELATED"/>
    <property type="match status" value="1"/>
</dbReference>
<comment type="subcellular location">
    <subcellularLocation>
        <location evidence="10">Cell membrane</location>
    </subcellularLocation>
    <subcellularLocation>
        <location evidence="1">Membrane</location>
    </subcellularLocation>
</comment>
<gene>
    <name evidence="12" type="ORF">HMPREF9193_02144</name>
</gene>
<dbReference type="InterPro" id="IPR027256">
    <property type="entry name" value="P-typ_ATPase_IB"/>
</dbReference>